<evidence type="ECO:0000313" key="1">
    <source>
        <dbReference type="EMBL" id="TCP42831.1"/>
    </source>
</evidence>
<dbReference type="AlphaFoldDB" id="A0A4R2Q7R3"/>
<organism evidence="1 2">
    <name type="scientific">Rhodovulum marinum</name>
    <dbReference type="NCBI Taxonomy" id="320662"/>
    <lineage>
        <taxon>Bacteria</taxon>
        <taxon>Pseudomonadati</taxon>
        <taxon>Pseudomonadota</taxon>
        <taxon>Alphaproteobacteria</taxon>
        <taxon>Rhodobacterales</taxon>
        <taxon>Paracoccaceae</taxon>
        <taxon>Rhodovulum</taxon>
    </lineage>
</organism>
<comment type="caution">
    <text evidence="1">The sequence shown here is derived from an EMBL/GenBank/DDBJ whole genome shotgun (WGS) entry which is preliminary data.</text>
</comment>
<evidence type="ECO:0000313" key="2">
    <source>
        <dbReference type="Proteomes" id="UP000294835"/>
    </source>
</evidence>
<protein>
    <submittedName>
        <fullName evidence="1">Uncharacterized protein</fullName>
    </submittedName>
</protein>
<name>A0A4R2Q7R3_9RHOB</name>
<dbReference type="Proteomes" id="UP000294835">
    <property type="component" value="Unassembled WGS sequence"/>
</dbReference>
<keyword evidence="2" id="KW-1185">Reference proteome</keyword>
<reference evidence="1 2" key="1">
    <citation type="submission" date="2019-03" db="EMBL/GenBank/DDBJ databases">
        <title>Genomic Encyclopedia of Type Strains, Phase IV (KMG-IV): sequencing the most valuable type-strain genomes for metagenomic binning, comparative biology and taxonomic classification.</title>
        <authorList>
            <person name="Goeker M."/>
        </authorList>
    </citation>
    <scope>NUCLEOTIDE SEQUENCE [LARGE SCALE GENOMIC DNA]</scope>
    <source>
        <strain evidence="1 2">DSM 18063</strain>
    </source>
</reference>
<sequence length="56" mass="5445">MTRLPVVIALLAAVAALLALDLATSHPLDPFAAPPLMALGSGQASGGAHCASLPGQ</sequence>
<gene>
    <name evidence="1" type="ORF">EV662_10219</name>
</gene>
<accession>A0A4R2Q7R3</accession>
<proteinExistence type="predicted"/>
<dbReference type="RefSeq" id="WP_165915501.1">
    <property type="nucleotide sequence ID" value="NZ_SLXP01000002.1"/>
</dbReference>
<dbReference type="EMBL" id="SLXP01000002">
    <property type="protein sequence ID" value="TCP42831.1"/>
    <property type="molecule type" value="Genomic_DNA"/>
</dbReference>